<dbReference type="OrthoDB" id="4114426at2759"/>
<protein>
    <submittedName>
        <fullName evidence="1">Uncharacterized protein</fullName>
    </submittedName>
</protein>
<dbReference type="RefSeq" id="XP_016233638.1">
    <property type="nucleotide sequence ID" value="XM_016382935.1"/>
</dbReference>
<gene>
    <name evidence="1" type="ORF">PV08_08610</name>
</gene>
<dbReference type="GeneID" id="27335693"/>
<dbReference type="VEuPathDB" id="FungiDB:PV08_08610"/>
<dbReference type="EMBL" id="KN847497">
    <property type="protein sequence ID" value="KIW13422.1"/>
    <property type="molecule type" value="Genomic_DNA"/>
</dbReference>
<evidence type="ECO:0000313" key="1">
    <source>
        <dbReference type="EMBL" id="KIW13422.1"/>
    </source>
</evidence>
<dbReference type="Proteomes" id="UP000053328">
    <property type="component" value="Unassembled WGS sequence"/>
</dbReference>
<dbReference type="HOGENOM" id="CLU_178678_0_0_1"/>
<reference evidence="1 2" key="1">
    <citation type="submission" date="2015-01" db="EMBL/GenBank/DDBJ databases">
        <title>The Genome Sequence of Exophiala spinifera CBS89968.</title>
        <authorList>
            <consortium name="The Broad Institute Genomics Platform"/>
            <person name="Cuomo C."/>
            <person name="de Hoog S."/>
            <person name="Gorbushina A."/>
            <person name="Stielow B."/>
            <person name="Teixiera M."/>
            <person name="Abouelleil A."/>
            <person name="Chapman S.B."/>
            <person name="Priest M."/>
            <person name="Young S.K."/>
            <person name="Wortman J."/>
            <person name="Nusbaum C."/>
            <person name="Birren B."/>
        </authorList>
    </citation>
    <scope>NUCLEOTIDE SEQUENCE [LARGE SCALE GENOMIC DNA]</scope>
    <source>
        <strain evidence="1 2">CBS 89968</strain>
    </source>
</reference>
<sequence>MAEIKTRKSSDSFAAFVSSEKSTCSRQAQAKALARTSPWLTTEWVNGNVNFDSHFKDYEIESPAVALQEAVGGVVKWVMDSIITEFGSAASATHGTRGCGCVH</sequence>
<evidence type="ECO:0000313" key="2">
    <source>
        <dbReference type="Proteomes" id="UP000053328"/>
    </source>
</evidence>
<proteinExistence type="predicted"/>
<accession>A0A0D1ZKR4</accession>
<keyword evidence="2" id="KW-1185">Reference proteome</keyword>
<dbReference type="AlphaFoldDB" id="A0A0D1ZKR4"/>
<organism evidence="1 2">
    <name type="scientific">Exophiala spinifera</name>
    <dbReference type="NCBI Taxonomy" id="91928"/>
    <lineage>
        <taxon>Eukaryota</taxon>
        <taxon>Fungi</taxon>
        <taxon>Dikarya</taxon>
        <taxon>Ascomycota</taxon>
        <taxon>Pezizomycotina</taxon>
        <taxon>Eurotiomycetes</taxon>
        <taxon>Chaetothyriomycetidae</taxon>
        <taxon>Chaetothyriales</taxon>
        <taxon>Herpotrichiellaceae</taxon>
        <taxon>Exophiala</taxon>
    </lineage>
</organism>
<name>A0A0D1ZKR4_9EURO</name>